<dbReference type="InterPro" id="IPR001810">
    <property type="entry name" value="F-box_dom"/>
</dbReference>
<reference evidence="3 4" key="1">
    <citation type="journal article" date="2024" name="J Genomics">
        <title>Draft genome sequencing and assembly of Favolaschia claudopus CIRM-BRFM 2984 isolated from oak limbs.</title>
        <authorList>
            <person name="Navarro D."/>
            <person name="Drula E."/>
            <person name="Chaduli D."/>
            <person name="Cazenave R."/>
            <person name="Ahrendt S."/>
            <person name="Wang J."/>
            <person name="Lipzen A."/>
            <person name="Daum C."/>
            <person name="Barry K."/>
            <person name="Grigoriev I.V."/>
            <person name="Favel A."/>
            <person name="Rosso M.N."/>
            <person name="Martin F."/>
        </authorList>
    </citation>
    <scope>NUCLEOTIDE SEQUENCE [LARGE SCALE GENOMIC DNA]</scope>
    <source>
        <strain evidence="3 4">CIRM-BRFM 2984</strain>
    </source>
</reference>
<dbReference type="AlphaFoldDB" id="A0AAW0E2N6"/>
<dbReference type="Gene3D" id="3.80.10.10">
    <property type="entry name" value="Ribonuclease Inhibitor"/>
    <property type="match status" value="1"/>
</dbReference>
<accession>A0AAW0E2N6</accession>
<proteinExistence type="predicted"/>
<sequence length="496" mass="55980">MSSPPSTPRLRLASIEAEIVALQSQLERLREEKEDILGSMRYPILSLPPEITMCIFLRYMDPDRYGRIETSPIVLAGVCRAWRAIALDLGELWARLPTIIYREASYDEGFTDPRDPLRLLDFHLSHSAMASLHFRMTVSTRFRNPTTLSFIDGIWQTLRPYCVRLTTLDLNVTHLFDLKGMAKHFPSLRRLGINIECLNGRIEMFVDAPLLQDVHIIKHPVELIVLPWNQLESLELDVHSLPGCLSFLDHTPRLRQLHINPAREYAPRVGSHALRTLPQLVVLKIGRDGDGWLLQHLVLPCLTDLRIYMLSHEGIIAIEGLVYRSACVIRTFTASFIESEQVLPCLATLPTLHALTLDGINPSDDQLRHLFFALSGKWDSEDCILPELTSLTLRDVSGGIDTSSVVEMLKDRRESPRTAALTSLSISFNGFNDSWSRDGDIATLRDLRSNGLRLEICRAPKYPTSTDLDAAFVEEVLGTEQVSEAHCLGHVSPQRV</sequence>
<keyword evidence="4" id="KW-1185">Reference proteome</keyword>
<feature type="coiled-coil region" evidence="1">
    <location>
        <begin position="12"/>
        <end position="39"/>
    </location>
</feature>
<protein>
    <recommendedName>
        <fullName evidence="2">F-box domain-containing protein</fullName>
    </recommendedName>
</protein>
<evidence type="ECO:0000256" key="1">
    <source>
        <dbReference type="SAM" id="Coils"/>
    </source>
</evidence>
<dbReference type="EMBL" id="JAWWNJ010000004">
    <property type="protein sequence ID" value="KAK7057893.1"/>
    <property type="molecule type" value="Genomic_DNA"/>
</dbReference>
<evidence type="ECO:0000313" key="3">
    <source>
        <dbReference type="EMBL" id="KAK7057893.1"/>
    </source>
</evidence>
<comment type="caution">
    <text evidence="3">The sequence shown here is derived from an EMBL/GenBank/DDBJ whole genome shotgun (WGS) entry which is preliminary data.</text>
</comment>
<name>A0AAW0E2N6_9AGAR</name>
<dbReference type="Pfam" id="PF12937">
    <property type="entry name" value="F-box-like"/>
    <property type="match status" value="1"/>
</dbReference>
<organism evidence="3 4">
    <name type="scientific">Favolaschia claudopus</name>
    <dbReference type="NCBI Taxonomy" id="2862362"/>
    <lineage>
        <taxon>Eukaryota</taxon>
        <taxon>Fungi</taxon>
        <taxon>Dikarya</taxon>
        <taxon>Basidiomycota</taxon>
        <taxon>Agaricomycotina</taxon>
        <taxon>Agaricomycetes</taxon>
        <taxon>Agaricomycetidae</taxon>
        <taxon>Agaricales</taxon>
        <taxon>Marasmiineae</taxon>
        <taxon>Mycenaceae</taxon>
        <taxon>Favolaschia</taxon>
    </lineage>
</organism>
<dbReference type="SUPFAM" id="SSF52047">
    <property type="entry name" value="RNI-like"/>
    <property type="match status" value="1"/>
</dbReference>
<keyword evidence="1" id="KW-0175">Coiled coil</keyword>
<gene>
    <name evidence="3" type="ORF">R3P38DRAFT_2843552</name>
</gene>
<evidence type="ECO:0000259" key="2">
    <source>
        <dbReference type="Pfam" id="PF12937"/>
    </source>
</evidence>
<dbReference type="Proteomes" id="UP001362999">
    <property type="component" value="Unassembled WGS sequence"/>
</dbReference>
<evidence type="ECO:0000313" key="4">
    <source>
        <dbReference type="Proteomes" id="UP001362999"/>
    </source>
</evidence>
<feature type="domain" description="F-box" evidence="2">
    <location>
        <begin position="44"/>
        <end position="96"/>
    </location>
</feature>
<dbReference type="InterPro" id="IPR032675">
    <property type="entry name" value="LRR_dom_sf"/>
</dbReference>